<feature type="transmembrane region" description="Helical" evidence="1">
    <location>
        <begin position="45"/>
        <end position="64"/>
    </location>
</feature>
<gene>
    <name evidence="2" type="ORF">IWW36_002172</name>
</gene>
<reference evidence="2" key="1">
    <citation type="submission" date="2022-07" db="EMBL/GenBank/DDBJ databases">
        <title>Phylogenomic reconstructions and comparative analyses of Kickxellomycotina fungi.</title>
        <authorList>
            <person name="Reynolds N.K."/>
            <person name="Stajich J.E."/>
            <person name="Barry K."/>
            <person name="Grigoriev I.V."/>
            <person name="Crous P."/>
            <person name="Smith M.E."/>
        </authorList>
    </citation>
    <scope>NUCLEOTIDE SEQUENCE</scope>
    <source>
        <strain evidence="2">NRRL 1566</strain>
    </source>
</reference>
<organism evidence="2 3">
    <name type="scientific">Coemansia brasiliensis</name>
    <dbReference type="NCBI Taxonomy" id="2650707"/>
    <lineage>
        <taxon>Eukaryota</taxon>
        <taxon>Fungi</taxon>
        <taxon>Fungi incertae sedis</taxon>
        <taxon>Zoopagomycota</taxon>
        <taxon>Kickxellomycotina</taxon>
        <taxon>Kickxellomycetes</taxon>
        <taxon>Kickxellales</taxon>
        <taxon>Kickxellaceae</taxon>
        <taxon>Coemansia</taxon>
    </lineage>
</organism>
<comment type="caution">
    <text evidence="2">The sequence shown here is derived from an EMBL/GenBank/DDBJ whole genome shotgun (WGS) entry which is preliminary data.</text>
</comment>
<dbReference type="Proteomes" id="UP001139887">
    <property type="component" value="Unassembled WGS sequence"/>
</dbReference>
<evidence type="ECO:0000256" key="1">
    <source>
        <dbReference type="SAM" id="Phobius"/>
    </source>
</evidence>
<keyword evidence="1" id="KW-0812">Transmembrane</keyword>
<keyword evidence="1" id="KW-1133">Transmembrane helix</keyword>
<dbReference type="EMBL" id="JANBUW010000045">
    <property type="protein sequence ID" value="KAJ2850067.1"/>
    <property type="molecule type" value="Genomic_DNA"/>
</dbReference>
<sequence>MVELWSQQAVDSSAVLVTIATLASFKQNSLWTQKRYWIQTNMAPVFGIIVFLPLVNTIVTQIVWRFRSSEFVYCWVPRMPIYARWIAVDGWRLLAVAGIISTYLYLGFSIRAIKRKQRHSLSLLQPANSYSSSTCSPAGLPSQMPMNLSEIDSGPASRVTADNRGLFSQSIYNIQFWARSKLGRSIHATDTANAGLRGRLLPHRLGRSVPPTHSSDGDKYVTDDAPHGSLLVPKHPRGYYEQFKRSLASLVRWFAITIDIPSPTISPSIFDTIDSNYVNAQQELIASHDIMSSTTRCELCASQSILPPASHGLSDSYRTSDLHVNQIHCYNRRSSFTSSIQYFDSLPGISGGLRRWCSAITRLASKPSLSTVSWLSPHRKLRRSHTTPAMPRGQMDLCNCVFKRPQHVIEMTPYDHPTLAPSLSKCTDEMQLGDNTKIHEIFGFPIQSAPAPVLQPRHVSIYTCANTHINEDPISQTYSSSGSSSLTDNRESKLYGESSWSAAVAQCRSARAAAKICSTKPYRISRLYVYPLAYILVWLPSIIYYIVSSHAFYASFHSMSLTKRTIDMNQLPAHWTVEANANRAWPYFLHASEGVAAAKGLYWLAIVQSLHLLNGAIYALLFWFTESRV</sequence>
<evidence type="ECO:0000313" key="2">
    <source>
        <dbReference type="EMBL" id="KAJ2850067.1"/>
    </source>
</evidence>
<name>A0A9W8I8F4_9FUNG</name>
<proteinExistence type="predicted"/>
<evidence type="ECO:0000313" key="3">
    <source>
        <dbReference type="Proteomes" id="UP001139887"/>
    </source>
</evidence>
<keyword evidence="1" id="KW-0472">Membrane</keyword>
<dbReference type="AlphaFoldDB" id="A0A9W8I8F4"/>
<dbReference type="OrthoDB" id="5592134at2759"/>
<feature type="transmembrane region" description="Helical" evidence="1">
    <location>
        <begin position="601"/>
        <end position="624"/>
    </location>
</feature>
<feature type="transmembrane region" description="Helical" evidence="1">
    <location>
        <begin position="527"/>
        <end position="547"/>
    </location>
</feature>
<feature type="transmembrane region" description="Helical" evidence="1">
    <location>
        <begin position="84"/>
        <end position="108"/>
    </location>
</feature>
<protein>
    <submittedName>
        <fullName evidence="2">Uncharacterized protein</fullName>
    </submittedName>
</protein>
<keyword evidence="3" id="KW-1185">Reference proteome</keyword>
<accession>A0A9W8I8F4</accession>